<accession>A0A0G1ITI2</accession>
<gene>
    <name evidence="1" type="ORF">UW55_C0014G0003</name>
</gene>
<comment type="caution">
    <text evidence="1">The sequence shown here is derived from an EMBL/GenBank/DDBJ whole genome shotgun (WGS) entry which is preliminary data.</text>
</comment>
<organism evidence="1 2">
    <name type="scientific">Candidatus Giovannonibacteria bacterium GW2011_GWA2_44_26</name>
    <dbReference type="NCBI Taxonomy" id="1618648"/>
    <lineage>
        <taxon>Bacteria</taxon>
        <taxon>Candidatus Giovannoniibacteriota</taxon>
    </lineage>
</organism>
<reference evidence="1 2" key="1">
    <citation type="journal article" date="2015" name="Nature">
        <title>rRNA introns, odd ribosomes, and small enigmatic genomes across a large radiation of phyla.</title>
        <authorList>
            <person name="Brown C.T."/>
            <person name="Hug L.A."/>
            <person name="Thomas B.C."/>
            <person name="Sharon I."/>
            <person name="Castelle C.J."/>
            <person name="Singh A."/>
            <person name="Wilkins M.J."/>
            <person name="Williams K.H."/>
            <person name="Banfield J.F."/>
        </authorList>
    </citation>
    <scope>NUCLEOTIDE SEQUENCE [LARGE SCALE GENOMIC DNA]</scope>
</reference>
<proteinExistence type="predicted"/>
<dbReference type="EMBL" id="LCIT01000014">
    <property type="protein sequence ID" value="KKT62298.1"/>
    <property type="molecule type" value="Genomic_DNA"/>
</dbReference>
<dbReference type="Proteomes" id="UP000033945">
    <property type="component" value="Unassembled WGS sequence"/>
</dbReference>
<name>A0A0G1ITI2_9BACT</name>
<dbReference type="AlphaFoldDB" id="A0A0G1ITI2"/>
<sequence>MTLKNSKTLLTVSLTLLLCSMFGATFLYRALEKLAEESGEAKDRLLTFDSQLKDFKIFESFIANTENERKLVEESFVGREGLIKFIENIERVGGEGGVDVRVESANLAPGQKNSWPSFRLETSGNFSSVFRFPLLLENLPYEISFEEINITKSGDLKEPWNAVYAIKLLSYEF</sequence>
<evidence type="ECO:0000313" key="2">
    <source>
        <dbReference type="Proteomes" id="UP000033945"/>
    </source>
</evidence>
<protein>
    <submittedName>
        <fullName evidence="1">Uncharacterized protein</fullName>
    </submittedName>
</protein>
<evidence type="ECO:0000313" key="1">
    <source>
        <dbReference type="EMBL" id="KKT62298.1"/>
    </source>
</evidence>